<proteinExistence type="predicted"/>
<evidence type="ECO:0008006" key="4">
    <source>
        <dbReference type="Google" id="ProtNLM"/>
    </source>
</evidence>
<comment type="caution">
    <text evidence="2">The sequence shown here is derived from an EMBL/GenBank/DDBJ whole genome shotgun (WGS) entry which is preliminary data.</text>
</comment>
<feature type="compositionally biased region" description="Low complexity" evidence="1">
    <location>
        <begin position="70"/>
        <end position="83"/>
    </location>
</feature>
<accession>A0A2P8Q8T4</accession>
<keyword evidence="3" id="KW-1185">Reference proteome</keyword>
<dbReference type="EMBL" id="PYBJ01000008">
    <property type="protein sequence ID" value="PSM42655.1"/>
    <property type="molecule type" value="Genomic_DNA"/>
</dbReference>
<organism evidence="2 3">
    <name type="scientific">Streptomyces dioscori</name>
    <dbReference type="NCBI Taxonomy" id="2109333"/>
    <lineage>
        <taxon>Bacteria</taxon>
        <taxon>Bacillati</taxon>
        <taxon>Actinomycetota</taxon>
        <taxon>Actinomycetes</taxon>
        <taxon>Kitasatosporales</taxon>
        <taxon>Streptomycetaceae</taxon>
        <taxon>Streptomyces</taxon>
        <taxon>Streptomyces aurantiacus group</taxon>
    </lineage>
</organism>
<evidence type="ECO:0000313" key="3">
    <source>
        <dbReference type="Proteomes" id="UP000240429"/>
    </source>
</evidence>
<dbReference type="InterPro" id="IPR036388">
    <property type="entry name" value="WH-like_DNA-bd_sf"/>
</dbReference>
<gene>
    <name evidence="2" type="ORF">C6Y14_15810</name>
</gene>
<dbReference type="Gene3D" id="1.10.10.10">
    <property type="entry name" value="Winged helix-like DNA-binding domain superfamily/Winged helix DNA-binding domain"/>
    <property type="match status" value="1"/>
</dbReference>
<protein>
    <recommendedName>
        <fullName evidence="4">Regulatory protein</fullName>
    </recommendedName>
</protein>
<dbReference type="OrthoDB" id="4248306at2"/>
<evidence type="ECO:0000256" key="1">
    <source>
        <dbReference type="SAM" id="MobiDB-lite"/>
    </source>
</evidence>
<feature type="region of interest" description="Disordered" evidence="1">
    <location>
        <begin position="66"/>
        <end position="138"/>
    </location>
</feature>
<name>A0A2P8Q8T4_9ACTN</name>
<reference evidence="2 3" key="1">
    <citation type="submission" date="2018-03" db="EMBL/GenBank/DDBJ databases">
        <title>Streptomyces dioscori sp. nov., a novel endophytic actinobacterium isolated from bulbil of Dioscorea bulbifera L.</title>
        <authorList>
            <person name="Zhikuan W."/>
        </authorList>
    </citation>
    <scope>NUCLEOTIDE SEQUENCE [LARGE SCALE GENOMIC DNA]</scope>
    <source>
        <strain evidence="2 3">A217</strain>
    </source>
</reference>
<feature type="compositionally biased region" description="Basic and acidic residues" evidence="1">
    <location>
        <begin position="90"/>
        <end position="102"/>
    </location>
</feature>
<feature type="compositionally biased region" description="Low complexity" evidence="1">
    <location>
        <begin position="128"/>
        <end position="138"/>
    </location>
</feature>
<dbReference type="AlphaFoldDB" id="A0A2P8Q8T4"/>
<dbReference type="Proteomes" id="UP000240429">
    <property type="component" value="Unassembled WGS sequence"/>
</dbReference>
<sequence>MSENQISTTELTSQYIAQVTNDLERNGKEQERIATDIAALQEQLLALQHDHSVLVNMHQALGGTSPVAGSTPAVPSVPSQSSARTKQPRTAKEVKQVKEARATKPKKAAATSTKKAEAKKPETGGSGKAAAKAPKTTAQPSLVDLIRGHLEAQNEPRSAAEVTTALTAAHPERTIKTTVVRTTLENLVARSSAHRNKQGSSVFYTAATDTKAEPAAAAN</sequence>
<evidence type="ECO:0000313" key="2">
    <source>
        <dbReference type="EMBL" id="PSM42655.1"/>
    </source>
</evidence>
<dbReference type="RefSeq" id="WP_107017294.1">
    <property type="nucleotide sequence ID" value="NZ_KZ679042.1"/>
</dbReference>